<dbReference type="Proteomes" id="UP000290288">
    <property type="component" value="Unassembled WGS sequence"/>
</dbReference>
<feature type="region of interest" description="Disordered" evidence="3">
    <location>
        <begin position="605"/>
        <end position="631"/>
    </location>
</feature>
<evidence type="ECO:0000256" key="4">
    <source>
        <dbReference type="SAM" id="SignalP"/>
    </source>
</evidence>
<gene>
    <name evidence="5" type="ORF">EST38_g11097</name>
</gene>
<evidence type="ECO:0000313" key="5">
    <source>
        <dbReference type="EMBL" id="RXW14759.1"/>
    </source>
</evidence>
<feature type="compositionally biased region" description="Gly residues" evidence="3">
    <location>
        <begin position="609"/>
        <end position="621"/>
    </location>
</feature>
<dbReference type="AlphaFoldDB" id="A0A4Q2D6E1"/>
<evidence type="ECO:0000256" key="1">
    <source>
        <dbReference type="ARBA" id="ARBA00010790"/>
    </source>
</evidence>
<accession>A0A4Q2D6E1</accession>
<dbReference type="Gene3D" id="3.50.50.60">
    <property type="entry name" value="FAD/NAD(P)-binding domain"/>
    <property type="match status" value="1"/>
</dbReference>
<comment type="similarity">
    <text evidence="1">Belongs to the GMC oxidoreductase family.</text>
</comment>
<feature type="chain" id="PRO_5020390253" evidence="4">
    <location>
        <begin position="22"/>
        <end position="851"/>
    </location>
</feature>
<dbReference type="PANTHER" id="PTHR11552:SF147">
    <property type="entry name" value="CHOLINE DEHYDROGENASE, MITOCHONDRIAL"/>
    <property type="match status" value="1"/>
</dbReference>
<dbReference type="InterPro" id="IPR036188">
    <property type="entry name" value="FAD/NAD-bd_sf"/>
</dbReference>
<keyword evidence="4" id="KW-0732">Signal</keyword>
<dbReference type="GO" id="GO:0050660">
    <property type="term" value="F:flavin adenine dinucleotide binding"/>
    <property type="evidence" value="ECO:0007669"/>
    <property type="project" value="InterPro"/>
</dbReference>
<keyword evidence="6" id="KW-1185">Reference proteome</keyword>
<dbReference type="InterPro" id="IPR012132">
    <property type="entry name" value="GMC_OxRdtase"/>
</dbReference>
<feature type="signal peptide" evidence="4">
    <location>
        <begin position="1"/>
        <end position="21"/>
    </location>
</feature>
<dbReference type="STRING" id="2316362.A0A4Q2D6E1"/>
<dbReference type="EMBL" id="SDEE01000650">
    <property type="protein sequence ID" value="RXW14759.1"/>
    <property type="molecule type" value="Genomic_DNA"/>
</dbReference>
<protein>
    <submittedName>
        <fullName evidence="5">Uncharacterized protein</fullName>
    </submittedName>
</protein>
<dbReference type="Pfam" id="PF13450">
    <property type="entry name" value="NAD_binding_8"/>
    <property type="match status" value="1"/>
</dbReference>
<evidence type="ECO:0000256" key="3">
    <source>
        <dbReference type="SAM" id="MobiDB-lite"/>
    </source>
</evidence>
<proteinExistence type="inferred from homology"/>
<dbReference type="SUPFAM" id="SSF51905">
    <property type="entry name" value="FAD/NAD(P)-binding domain"/>
    <property type="match status" value="1"/>
</dbReference>
<dbReference type="GO" id="GO:0016491">
    <property type="term" value="F:oxidoreductase activity"/>
    <property type="evidence" value="ECO:0007669"/>
    <property type="project" value="TreeGrafter"/>
</dbReference>
<sequence>MGKLTGTLIGLIALNASLGHGRVLEDLEQLDSAKESYDFVIVGGGIGGSTVASRLSENPRFNVLLIEAGPTNEGVIDIAVPGFFRNISSTYSWGYVTTPQIGLNNRSFPYNQARVLGGCSSHTKLQALEHDDGFIADAPPKLQFIEWDEWDEWDDEPITDASAKLVMKHDDELIQVTDASAKLQVLEHDDEFIVVSSDELQPFLQGVLWQRLERRILDENSLCHGIRVFTPCLSFVMNSECRRVNCPRHHVDYQDLTQDWFNCQVRIHLLQILIYHVYLGIPTPKDRDRTIQERRYWIHRLHETLRPATHYLGSEASVCQAGSKIPEAVLGSQTVVKWIRDILGNRELRFDRMLLTFLHEGASLLMRFDPNARNDLMRAPLLGVFAKVLYFRRLKGTVYVVPELYHCLRAADHSFISAGIVFFQHIVEKRINIDINVLCHLAEFLAGSVILARVRFNLHYVVLPRGWILALLRQIVMREPDTILLDRLLFSMKALLEGLVKGGEEANVGRCVLSAITFLIGTSATIFSRCCKFCRRPGFITHSNDLLQLDIGEACSEPSRPPAKPSPEGIRRVFFKNLQDVPLVLSTGALRPQAEEFIPSALKPQVTKVGGGDNSAEGQGGEAATELEQQPEADVTDLVDSRNIVDSLASTAAPLAVDHISQEQRDVALRLLGKHRQRVKNQELEEKKTPTQKVCDSYFETCLKLALDAKKMGWPRKLYYRKLYLGLVPHLLACIKGVESYAFSAKAEAKKRYRGNEQRDYDEMHKTTNEIVAIIKGCGKLGPRLDPSSGGVHKRQDVEGLKQLVHEVEELVNRVPSDAGLDVHFNLELAIKGITTPSKPSKAGEAGVKHK</sequence>
<dbReference type="OrthoDB" id="3156807at2759"/>
<name>A0A4Q2D6E1_9AGAR</name>
<evidence type="ECO:0000313" key="6">
    <source>
        <dbReference type="Proteomes" id="UP000290288"/>
    </source>
</evidence>
<organism evidence="5 6">
    <name type="scientific">Candolleomyces aberdarensis</name>
    <dbReference type="NCBI Taxonomy" id="2316362"/>
    <lineage>
        <taxon>Eukaryota</taxon>
        <taxon>Fungi</taxon>
        <taxon>Dikarya</taxon>
        <taxon>Basidiomycota</taxon>
        <taxon>Agaricomycotina</taxon>
        <taxon>Agaricomycetes</taxon>
        <taxon>Agaricomycetidae</taxon>
        <taxon>Agaricales</taxon>
        <taxon>Agaricineae</taxon>
        <taxon>Psathyrellaceae</taxon>
        <taxon>Candolleomyces</taxon>
    </lineage>
</organism>
<evidence type="ECO:0000256" key="2">
    <source>
        <dbReference type="ARBA" id="ARBA00011245"/>
    </source>
</evidence>
<dbReference type="PANTHER" id="PTHR11552">
    <property type="entry name" value="GLUCOSE-METHANOL-CHOLINE GMC OXIDOREDUCTASE"/>
    <property type="match status" value="1"/>
</dbReference>
<reference evidence="5 6" key="1">
    <citation type="submission" date="2019-01" db="EMBL/GenBank/DDBJ databases">
        <title>Draft genome sequence of Psathyrella aberdarensis IHI B618.</title>
        <authorList>
            <person name="Buettner E."/>
            <person name="Kellner H."/>
        </authorList>
    </citation>
    <scope>NUCLEOTIDE SEQUENCE [LARGE SCALE GENOMIC DNA]</scope>
    <source>
        <strain evidence="5 6">IHI B618</strain>
    </source>
</reference>
<dbReference type="Gene3D" id="3.30.560.10">
    <property type="entry name" value="Glucose Oxidase, domain 3"/>
    <property type="match status" value="1"/>
</dbReference>
<comment type="caution">
    <text evidence="5">The sequence shown here is derived from an EMBL/GenBank/DDBJ whole genome shotgun (WGS) entry which is preliminary data.</text>
</comment>
<comment type="subunit">
    <text evidence="2">Monomer.</text>
</comment>